<evidence type="ECO:0000313" key="4">
    <source>
        <dbReference type="Proteomes" id="UP000886520"/>
    </source>
</evidence>
<gene>
    <name evidence="3" type="ORF">GOP47_0000425</name>
</gene>
<dbReference type="PANTHER" id="PTHR33697">
    <property type="entry name" value="T17B22.17 PROTEIN-RELATED"/>
    <property type="match status" value="1"/>
</dbReference>
<evidence type="ECO:0000313" key="3">
    <source>
        <dbReference type="EMBL" id="KAI5084256.1"/>
    </source>
</evidence>
<dbReference type="Proteomes" id="UP000886520">
    <property type="component" value="Chromosome 1"/>
</dbReference>
<dbReference type="CDD" id="cd05162">
    <property type="entry name" value="PWWP"/>
    <property type="match status" value="1"/>
</dbReference>
<dbReference type="SUPFAM" id="SSF63748">
    <property type="entry name" value="Tudor/PWWP/MBT"/>
    <property type="match status" value="1"/>
</dbReference>
<comment type="caution">
    <text evidence="3">The sequence shown here is derived from an EMBL/GenBank/DDBJ whole genome shotgun (WGS) entry which is preliminary data.</text>
</comment>
<protein>
    <recommendedName>
        <fullName evidence="2">PWWP domain-containing protein</fullName>
    </recommendedName>
</protein>
<dbReference type="AlphaFoldDB" id="A0A9D4VCZ9"/>
<dbReference type="PROSITE" id="PS50812">
    <property type="entry name" value="PWWP"/>
    <property type="match status" value="1"/>
</dbReference>
<dbReference type="OrthoDB" id="1908535at2759"/>
<feature type="compositionally biased region" description="Acidic residues" evidence="1">
    <location>
        <begin position="587"/>
        <end position="598"/>
    </location>
</feature>
<name>A0A9D4VCZ9_ADICA</name>
<keyword evidence="4" id="KW-1185">Reference proteome</keyword>
<feature type="region of interest" description="Disordered" evidence="1">
    <location>
        <begin position="584"/>
        <end position="615"/>
    </location>
</feature>
<dbReference type="Gene3D" id="2.30.30.140">
    <property type="match status" value="1"/>
</dbReference>
<accession>A0A9D4VCZ9</accession>
<dbReference type="Pfam" id="PF00855">
    <property type="entry name" value="PWWP"/>
    <property type="match status" value="1"/>
</dbReference>
<dbReference type="EMBL" id="JABFUD020000001">
    <property type="protein sequence ID" value="KAI5084256.1"/>
    <property type="molecule type" value="Genomic_DNA"/>
</dbReference>
<proteinExistence type="predicted"/>
<evidence type="ECO:0000256" key="1">
    <source>
        <dbReference type="SAM" id="MobiDB-lite"/>
    </source>
</evidence>
<feature type="domain" description="PWWP" evidence="2">
    <location>
        <begin position="15"/>
        <end position="77"/>
    </location>
</feature>
<dbReference type="PANTHER" id="PTHR33697:SF2">
    <property type="entry name" value="T17B22.17 PROTEIN"/>
    <property type="match status" value="1"/>
</dbReference>
<reference evidence="3" key="1">
    <citation type="submission" date="2021-01" db="EMBL/GenBank/DDBJ databases">
        <title>Adiantum capillus-veneris genome.</title>
        <authorList>
            <person name="Fang Y."/>
            <person name="Liao Q."/>
        </authorList>
    </citation>
    <scope>NUCLEOTIDE SEQUENCE</scope>
    <source>
        <strain evidence="3">H3</strain>
        <tissue evidence="3">Leaf</tissue>
    </source>
</reference>
<sequence>MDGSSEANPYIDSSVGALVWVRRRNGSWWPGRILGPEELPGSHLLSPRTGTPVKLLGREDGSVDWYNIEKSRRVKAFRCGDFDECIERAKSLASVLTKKREKYARREDAILHALELEKKHIEQNYLLERSFSVDRAYKHLPSFADDDMVLDDDMDGMANHSDFQSDFMDPESSADATQASLDSLFSLQGDKKFLDADWEDDITDTLPRMRGLQDFGLKIAPSKERKPNWSAAYEQNPHVSFTDDEQKMASCITRSTATCPAPISTKTSCTVGAVSKRKRSAQAGYIEDENSFKKRDRRKQMNSVLESSVKMADGVVDLGSKAAAPYFVPSVGRNCSNLLQPKQENNAVMLGNAFQGSSELKPLTSVCGQEFWPASQIDPRPRHELLDSSPVMDKACSSFSDHVKSNCCDGRQYLYADSQMDSTALAGPVFPDPFLQGVPGSRSSMFPRSVYPGSFGGVNDNGFQKAGSLAAPENICSALSNFPVWPYYGGPREVLFEKFGHEMGLRGHVASSRTVGFPDYSFESTVPNTTVPMYPLYNNPLEDNSTFAKNNAGDRDSSLLLAKGIMKADILKVSLKSPKQCLSAVADGDEATDEDEADSFQPPQDPSVGSPKAIGSRDAHCLIKPKHASDGFCDIMGYHEIKSRTTRNGFVSTDGLWNGRQDDDTDIHGYMSRSRVSNDCIALTGIVPTTAIPDVLEEMQEDSETAPSDLKVKKRSTRGFRYSLSFDSSSEEEEPFKERPGSRQPAYQAHVGRVNRFDSGNVQSLDAIDVHNSTWFEVPVEEDEVRNASCHEHLPLMSMMSMLKGTPIVGYAVHVEIVERRYGASQGGASRGHSSGNAVRKPPLQQPVWRTGRRTAMQRVPRSCGGVVSRDSQPERHHQSKHCNSQNRGMRKNGFLVCSSAEKRKSSKKPGLVPQKTRMLSSIAGENDTEHDATRSVGPPLVTCIPVNVIFNRIREVLYRGVNHGASDSDNVS</sequence>
<evidence type="ECO:0000259" key="2">
    <source>
        <dbReference type="PROSITE" id="PS50812"/>
    </source>
</evidence>
<feature type="region of interest" description="Disordered" evidence="1">
    <location>
        <begin position="825"/>
        <end position="890"/>
    </location>
</feature>
<organism evidence="3 4">
    <name type="scientific">Adiantum capillus-veneris</name>
    <name type="common">Maidenhair fern</name>
    <dbReference type="NCBI Taxonomy" id="13818"/>
    <lineage>
        <taxon>Eukaryota</taxon>
        <taxon>Viridiplantae</taxon>
        <taxon>Streptophyta</taxon>
        <taxon>Embryophyta</taxon>
        <taxon>Tracheophyta</taxon>
        <taxon>Polypodiopsida</taxon>
        <taxon>Polypodiidae</taxon>
        <taxon>Polypodiales</taxon>
        <taxon>Pteridineae</taxon>
        <taxon>Pteridaceae</taxon>
        <taxon>Vittarioideae</taxon>
        <taxon>Adiantum</taxon>
    </lineage>
</organism>
<dbReference type="InterPro" id="IPR044679">
    <property type="entry name" value="PWWP2-like"/>
</dbReference>
<dbReference type="InterPro" id="IPR000313">
    <property type="entry name" value="PWWP_dom"/>
</dbReference>